<name>A0A7V1FNB0_9RHOB</name>
<dbReference type="GO" id="GO:0071111">
    <property type="term" value="F:cyclic-guanylate-specific phosphodiesterase activity"/>
    <property type="evidence" value="ECO:0007669"/>
    <property type="project" value="InterPro"/>
</dbReference>
<dbReference type="Gene3D" id="3.20.20.450">
    <property type="entry name" value="EAL domain"/>
    <property type="match status" value="1"/>
</dbReference>
<dbReference type="Proteomes" id="UP000885704">
    <property type="component" value="Unassembled WGS sequence"/>
</dbReference>
<dbReference type="PANTHER" id="PTHR33121:SF79">
    <property type="entry name" value="CYCLIC DI-GMP PHOSPHODIESTERASE PDED-RELATED"/>
    <property type="match status" value="1"/>
</dbReference>
<comment type="caution">
    <text evidence="1">The sequence shown here is derived from an EMBL/GenBank/DDBJ whole genome shotgun (WGS) entry which is preliminary data.</text>
</comment>
<dbReference type="AlphaFoldDB" id="A0A7V1FNB0"/>
<accession>A0A7V1FNB0</accession>
<dbReference type="RefSeq" id="WP_093731876.1">
    <property type="nucleotide sequence ID" value="NZ_DRFN01000031.1"/>
</dbReference>
<sequence length="280" mass="31532">MEEMSQHPLADLPEGTRNPLDYAVNQRDSSTISMVKDAIAHNQTLMAYQPVMRDEEDPKVAFYEGFIRILDPTGRVLPAREFMHLIEKTQLGREIDVLSLQAGLTALSDNKNLRLSINMSARSIGYAGWTNLLNRWLARDGTIGERLILEISEKSAMQMPELVASFMDQVQTRGVCFALDNFGADYIAIRYLKDMFFDILKIDGQFTSGITTNPDNRAIVSIMVSIARNFDMVCVAEQVENQEDSSLLHSLGVDCQQGFLYGAPTTQPFWHKSTELRKNA</sequence>
<protein>
    <submittedName>
        <fullName evidence="1">EAL domain-containing protein</fullName>
    </submittedName>
</protein>
<organism evidence="1">
    <name type="scientific">Sulfitobacter litoralis</name>
    <dbReference type="NCBI Taxonomy" id="335975"/>
    <lineage>
        <taxon>Bacteria</taxon>
        <taxon>Pseudomonadati</taxon>
        <taxon>Pseudomonadota</taxon>
        <taxon>Alphaproteobacteria</taxon>
        <taxon>Rhodobacterales</taxon>
        <taxon>Roseobacteraceae</taxon>
        <taxon>Sulfitobacter</taxon>
    </lineage>
</organism>
<dbReference type="InterPro" id="IPR050706">
    <property type="entry name" value="Cyclic-di-GMP_PDE-like"/>
</dbReference>
<dbReference type="CDD" id="cd01948">
    <property type="entry name" value="EAL"/>
    <property type="match status" value="1"/>
</dbReference>
<proteinExistence type="predicted"/>
<dbReference type="PANTHER" id="PTHR33121">
    <property type="entry name" value="CYCLIC DI-GMP PHOSPHODIESTERASE PDEF"/>
    <property type="match status" value="1"/>
</dbReference>
<dbReference type="PROSITE" id="PS50883">
    <property type="entry name" value="EAL"/>
    <property type="match status" value="1"/>
</dbReference>
<evidence type="ECO:0000313" key="1">
    <source>
        <dbReference type="EMBL" id="HDZ52516.1"/>
    </source>
</evidence>
<dbReference type="SUPFAM" id="SSF141868">
    <property type="entry name" value="EAL domain-like"/>
    <property type="match status" value="1"/>
</dbReference>
<dbReference type="InterPro" id="IPR035919">
    <property type="entry name" value="EAL_sf"/>
</dbReference>
<gene>
    <name evidence="1" type="ORF">ENH63_12225</name>
</gene>
<dbReference type="InterPro" id="IPR001633">
    <property type="entry name" value="EAL_dom"/>
</dbReference>
<reference evidence="1" key="1">
    <citation type="journal article" date="2020" name="mSystems">
        <title>Genome- and Community-Level Interaction Insights into Carbon Utilization and Element Cycling Functions of Hydrothermarchaeota in Hydrothermal Sediment.</title>
        <authorList>
            <person name="Zhou Z."/>
            <person name="Liu Y."/>
            <person name="Xu W."/>
            <person name="Pan J."/>
            <person name="Luo Z.H."/>
            <person name="Li M."/>
        </authorList>
    </citation>
    <scope>NUCLEOTIDE SEQUENCE [LARGE SCALE GENOMIC DNA]</scope>
    <source>
        <strain evidence="1">HyVt-323</strain>
    </source>
</reference>
<dbReference type="SMART" id="SM00052">
    <property type="entry name" value="EAL"/>
    <property type="match status" value="1"/>
</dbReference>
<dbReference type="EMBL" id="DRFN01000031">
    <property type="protein sequence ID" value="HDZ52516.1"/>
    <property type="molecule type" value="Genomic_DNA"/>
</dbReference>
<dbReference type="Pfam" id="PF00563">
    <property type="entry name" value="EAL"/>
    <property type="match status" value="1"/>
</dbReference>
<dbReference type="OrthoDB" id="23692at2"/>